<dbReference type="PANTHER" id="PTHR34107:SF2">
    <property type="entry name" value="SLL0888 PROTEIN"/>
    <property type="match status" value="1"/>
</dbReference>
<keyword evidence="2" id="KW-0255">Endonuclease</keyword>
<evidence type="ECO:0000313" key="3">
    <source>
        <dbReference type="Proteomes" id="UP001159387"/>
    </source>
</evidence>
<proteinExistence type="predicted"/>
<comment type="caution">
    <text evidence="2">The sequence shown here is derived from an EMBL/GenBank/DDBJ whole genome shotgun (WGS) entry which is preliminary data.</text>
</comment>
<dbReference type="Pfam" id="PF05685">
    <property type="entry name" value="Uma2"/>
    <property type="match status" value="1"/>
</dbReference>
<dbReference type="EMBL" id="JANQDH010000046">
    <property type="protein sequence ID" value="MDH6060183.1"/>
    <property type="molecule type" value="Genomic_DNA"/>
</dbReference>
<accession>A0AA43GSN6</accession>
<sequence length="209" mass="23866">MVQVLLKTKLVTFEEFIKWKPEGRPYELHHGVIVEMNQPVGKHEDIICFLNEKITSEYLRLNLPYGIPKNVLIKPPESESAYSPDILVLNRPNLVNEPLWKTQSTVIQGYSIPLVIEVVSSNWRIDYLNKAGDYEEIGIPEYWVVDYLGLGGRRFIGSPKQPTISIHELIDGEYQITQFRGHERIVSSTLTELSLTANQIFQAGCIAEV</sequence>
<dbReference type="InterPro" id="IPR011335">
    <property type="entry name" value="Restrct_endonuc-II-like"/>
</dbReference>
<keyword evidence="2" id="KW-0540">Nuclease</keyword>
<gene>
    <name evidence="2" type="ORF">NWP17_06990</name>
</gene>
<organism evidence="2 3">
    <name type="scientific">Chrysosporum bergii ANA360D</name>
    <dbReference type="NCBI Taxonomy" id="617107"/>
    <lineage>
        <taxon>Bacteria</taxon>
        <taxon>Bacillati</taxon>
        <taxon>Cyanobacteriota</taxon>
        <taxon>Cyanophyceae</taxon>
        <taxon>Nostocales</taxon>
        <taxon>Nodulariaceae</taxon>
        <taxon>Chrysosporum</taxon>
    </lineage>
</organism>
<dbReference type="Gene3D" id="3.90.1570.10">
    <property type="entry name" value="tt1808, chain A"/>
    <property type="match status" value="1"/>
</dbReference>
<dbReference type="Proteomes" id="UP001159387">
    <property type="component" value="Unassembled WGS sequence"/>
</dbReference>
<reference evidence="2 3" key="1">
    <citation type="journal article" date="2023" name="J. Phycol.">
        <title>Chrysosporum ovalisporum is synonymous with the true-branching cyanobacterium Umezakia natans (Nostocales/Aphanizomenonaceae).</title>
        <authorList>
            <person name="McGregor G.B."/>
            <person name="Sendall B.C."/>
            <person name="Niiyama Y."/>
            <person name="Tuji A."/>
            <person name="Willis A."/>
        </authorList>
    </citation>
    <scope>NUCLEOTIDE SEQUENCE [LARGE SCALE GENOMIC DNA]</scope>
    <source>
        <strain evidence="2 3">ANA360D</strain>
    </source>
</reference>
<evidence type="ECO:0000259" key="1">
    <source>
        <dbReference type="Pfam" id="PF05685"/>
    </source>
</evidence>
<dbReference type="RefSeq" id="WP_280654189.1">
    <property type="nucleotide sequence ID" value="NZ_JANQDH010000046.1"/>
</dbReference>
<keyword evidence="3" id="KW-1185">Reference proteome</keyword>
<dbReference type="InterPro" id="IPR012296">
    <property type="entry name" value="Nuclease_put_TT1808"/>
</dbReference>
<dbReference type="InterPro" id="IPR008538">
    <property type="entry name" value="Uma2"/>
</dbReference>
<dbReference type="CDD" id="cd06260">
    <property type="entry name" value="DUF820-like"/>
    <property type="match status" value="1"/>
</dbReference>
<keyword evidence="2" id="KW-0378">Hydrolase</keyword>
<dbReference type="SUPFAM" id="SSF52980">
    <property type="entry name" value="Restriction endonuclease-like"/>
    <property type="match status" value="1"/>
</dbReference>
<dbReference type="AlphaFoldDB" id="A0AA43GSN6"/>
<protein>
    <submittedName>
        <fullName evidence="2">Uma2 family endonuclease</fullName>
    </submittedName>
</protein>
<dbReference type="GO" id="GO:0004519">
    <property type="term" value="F:endonuclease activity"/>
    <property type="evidence" value="ECO:0007669"/>
    <property type="project" value="UniProtKB-KW"/>
</dbReference>
<feature type="domain" description="Putative restriction endonuclease" evidence="1">
    <location>
        <begin position="13"/>
        <end position="197"/>
    </location>
</feature>
<dbReference type="PANTHER" id="PTHR34107">
    <property type="entry name" value="SLL0198 PROTEIN-RELATED"/>
    <property type="match status" value="1"/>
</dbReference>
<evidence type="ECO:0000313" key="2">
    <source>
        <dbReference type="EMBL" id="MDH6060183.1"/>
    </source>
</evidence>
<name>A0AA43GSN6_9CYAN</name>